<feature type="compositionally biased region" description="Acidic residues" evidence="4">
    <location>
        <begin position="192"/>
        <end position="203"/>
    </location>
</feature>
<reference evidence="5" key="2">
    <citation type="submission" date="2023-05" db="EMBL/GenBank/DDBJ databases">
        <authorList>
            <consortium name="Lawrence Berkeley National Laboratory"/>
            <person name="Steindorff A."/>
            <person name="Hensen N."/>
            <person name="Bonometti L."/>
            <person name="Westerberg I."/>
            <person name="Brannstrom I.O."/>
            <person name="Guillou S."/>
            <person name="Cros-Aarteil S."/>
            <person name="Calhoun S."/>
            <person name="Haridas S."/>
            <person name="Kuo A."/>
            <person name="Mondo S."/>
            <person name="Pangilinan J."/>
            <person name="Riley R."/>
            <person name="Labutti K."/>
            <person name="Andreopoulos B."/>
            <person name="Lipzen A."/>
            <person name="Chen C."/>
            <person name="Yanf M."/>
            <person name="Daum C."/>
            <person name="Ng V."/>
            <person name="Clum A."/>
            <person name="Ohm R."/>
            <person name="Martin F."/>
            <person name="Silar P."/>
            <person name="Natvig D."/>
            <person name="Lalanne C."/>
            <person name="Gautier V."/>
            <person name="Ament-Velasquez S.L."/>
            <person name="Kruys A."/>
            <person name="Hutchinson M.I."/>
            <person name="Powell A.J."/>
            <person name="Barry K."/>
            <person name="Miller A.N."/>
            <person name="Grigoriev I.V."/>
            <person name="Debuchy R."/>
            <person name="Gladieux P."/>
            <person name="Thoren M.H."/>
            <person name="Johannesson H."/>
        </authorList>
    </citation>
    <scope>NUCLEOTIDE SEQUENCE</scope>
    <source>
        <strain evidence="5">CBS 141.50</strain>
    </source>
</reference>
<keyword evidence="1 3" id="KW-0853">WD repeat</keyword>
<dbReference type="PROSITE" id="PS50294">
    <property type="entry name" value="WD_REPEATS_REGION"/>
    <property type="match status" value="1"/>
</dbReference>
<accession>A0AAN6ZME4</accession>
<name>A0AAN6ZME4_9PEZI</name>
<sequence length="773" mass="84438">MPITAPVPVGSPPHDVPRRVGPLTNTTLFSTTQTAHACEEGAENVDASDGSGHGKTMGYAFDDADENQGLQDELGEEEGGREEGEEVEDRENREDEEDEEDEGDEEGGHDDDGDSDKIDYDSEGGGFHYTEHHNCPVQYSVPSDVSYSHFYQEPEGVFPDGLDASDDPDADADTGVSLNDYPFPQPIANDVVMEDPADSDSDDQPTWVEDTGSDSESALDPESDTTAAAQAVAFVMGTMPFASTTAFAGVTWEQSPPGGAWTHTFSISNPNPSTIGPSNYGLVDFLRHWARQSRLLQTMSRGSCPWPNEVNALQSLPEASIKYADLEGDQCDLQGIAWDSLGVTRRDARERRLLTYNNYVNVAGSDMWTPDLSDVALPRRDNFFRFQRMNIKKNIHLAHFQLRNVFASTSRSRVFYPAVGAIQQFNPISGHSRAVMKLSDAPASQISTLAAGHGVLVAGGFGGEYFLRHLDSNDPENASGHEGVITNSISGITNHVSVYQSRTSFAPLAAFASNDNCFRVLDLTTETWLSEETHEFAPNCAAVSPDGRLRVMVGDSTDVVITAAESSRPGGEPDVLHKLSGHRDFGFACDWADDGWTIATAFQDKTVKIWDVRRVTDTSGNSTSVCTIRSEMAGARSLRFSPIGSGKRVLVAAEEADFINIIDAQTFRSKQTIDIFGELGGVSFTNGGHDLMVLCCDRARGGVLELERCGQGDGFTWDSDEEVPAGRKSHHRRRGEPTSDWPRSIFTEDRRRLGRSRRMRLGSMASQVELDPF</sequence>
<feature type="compositionally biased region" description="Acidic residues" evidence="4">
    <location>
        <begin position="211"/>
        <end position="223"/>
    </location>
</feature>
<feature type="compositionally biased region" description="Low complexity" evidence="4">
    <location>
        <begin position="24"/>
        <end position="34"/>
    </location>
</feature>
<evidence type="ECO:0000313" key="5">
    <source>
        <dbReference type="EMBL" id="KAK4143258.1"/>
    </source>
</evidence>
<evidence type="ECO:0000256" key="1">
    <source>
        <dbReference type="ARBA" id="ARBA00022574"/>
    </source>
</evidence>
<feature type="compositionally biased region" description="Acidic residues" evidence="4">
    <location>
        <begin position="73"/>
        <end position="114"/>
    </location>
</feature>
<dbReference type="InterPro" id="IPR001680">
    <property type="entry name" value="WD40_rpt"/>
</dbReference>
<dbReference type="InterPro" id="IPR015943">
    <property type="entry name" value="WD40/YVTN_repeat-like_dom_sf"/>
</dbReference>
<feature type="region of interest" description="Disordered" evidence="4">
    <location>
        <begin position="153"/>
        <end position="225"/>
    </location>
</feature>
<dbReference type="Gene3D" id="2.130.10.10">
    <property type="entry name" value="YVTN repeat-like/Quinoprotein amine dehydrogenase"/>
    <property type="match status" value="1"/>
</dbReference>
<gene>
    <name evidence="5" type="ORF">C8A04DRAFT_29075</name>
</gene>
<comment type="caution">
    <text evidence="5">The sequence shown here is derived from an EMBL/GenBank/DDBJ whole genome shotgun (WGS) entry which is preliminary data.</text>
</comment>
<dbReference type="InterPro" id="IPR019775">
    <property type="entry name" value="WD40_repeat_CS"/>
</dbReference>
<dbReference type="AlphaFoldDB" id="A0AAN6ZME4"/>
<keyword evidence="6" id="KW-1185">Reference proteome</keyword>
<feature type="compositionally biased region" description="Acidic residues" evidence="4">
    <location>
        <begin position="163"/>
        <end position="172"/>
    </location>
</feature>
<evidence type="ECO:0000256" key="2">
    <source>
        <dbReference type="ARBA" id="ARBA00022737"/>
    </source>
</evidence>
<dbReference type="PROSITE" id="PS00678">
    <property type="entry name" value="WD_REPEATS_1"/>
    <property type="match status" value="1"/>
</dbReference>
<dbReference type="SUPFAM" id="SSF50978">
    <property type="entry name" value="WD40 repeat-like"/>
    <property type="match status" value="1"/>
</dbReference>
<dbReference type="PROSITE" id="PS50082">
    <property type="entry name" value="WD_REPEATS_2"/>
    <property type="match status" value="1"/>
</dbReference>
<keyword evidence="2" id="KW-0677">Repeat</keyword>
<dbReference type="PANTHER" id="PTHR43991">
    <property type="entry name" value="WD REPEAT PROTEIN (AFU_ORTHOLOGUE AFUA_8G05640)-RELATED"/>
    <property type="match status" value="1"/>
</dbReference>
<dbReference type="RefSeq" id="XP_062636629.1">
    <property type="nucleotide sequence ID" value="XM_062780874.1"/>
</dbReference>
<feature type="region of interest" description="Disordered" evidence="4">
    <location>
        <begin position="1"/>
        <end position="131"/>
    </location>
</feature>
<feature type="repeat" description="WD" evidence="3">
    <location>
        <begin position="579"/>
        <end position="613"/>
    </location>
</feature>
<dbReference type="EMBL" id="MU853588">
    <property type="protein sequence ID" value="KAK4143258.1"/>
    <property type="molecule type" value="Genomic_DNA"/>
</dbReference>
<dbReference type="InterPro" id="IPR036322">
    <property type="entry name" value="WD40_repeat_dom_sf"/>
</dbReference>
<reference evidence="5" key="1">
    <citation type="journal article" date="2023" name="Mol. Phylogenet. Evol.">
        <title>Genome-scale phylogeny and comparative genomics of the fungal order Sordariales.</title>
        <authorList>
            <person name="Hensen N."/>
            <person name="Bonometti L."/>
            <person name="Westerberg I."/>
            <person name="Brannstrom I.O."/>
            <person name="Guillou S."/>
            <person name="Cros-Aarteil S."/>
            <person name="Calhoun S."/>
            <person name="Haridas S."/>
            <person name="Kuo A."/>
            <person name="Mondo S."/>
            <person name="Pangilinan J."/>
            <person name="Riley R."/>
            <person name="LaButti K."/>
            <person name="Andreopoulos B."/>
            <person name="Lipzen A."/>
            <person name="Chen C."/>
            <person name="Yan M."/>
            <person name="Daum C."/>
            <person name="Ng V."/>
            <person name="Clum A."/>
            <person name="Steindorff A."/>
            <person name="Ohm R.A."/>
            <person name="Martin F."/>
            <person name="Silar P."/>
            <person name="Natvig D.O."/>
            <person name="Lalanne C."/>
            <person name="Gautier V."/>
            <person name="Ament-Velasquez S.L."/>
            <person name="Kruys A."/>
            <person name="Hutchinson M.I."/>
            <person name="Powell A.J."/>
            <person name="Barry K."/>
            <person name="Miller A.N."/>
            <person name="Grigoriev I.V."/>
            <person name="Debuchy R."/>
            <person name="Gladieux P."/>
            <person name="Hiltunen Thoren M."/>
            <person name="Johannesson H."/>
        </authorList>
    </citation>
    <scope>NUCLEOTIDE SEQUENCE</scope>
    <source>
        <strain evidence="5">CBS 141.50</strain>
    </source>
</reference>
<organism evidence="5 6">
    <name type="scientific">Dichotomopilus funicola</name>
    <dbReference type="NCBI Taxonomy" id="1934379"/>
    <lineage>
        <taxon>Eukaryota</taxon>
        <taxon>Fungi</taxon>
        <taxon>Dikarya</taxon>
        <taxon>Ascomycota</taxon>
        <taxon>Pezizomycotina</taxon>
        <taxon>Sordariomycetes</taxon>
        <taxon>Sordariomycetidae</taxon>
        <taxon>Sordariales</taxon>
        <taxon>Chaetomiaceae</taxon>
        <taxon>Dichotomopilus</taxon>
    </lineage>
</organism>
<evidence type="ECO:0000313" key="6">
    <source>
        <dbReference type="Proteomes" id="UP001302676"/>
    </source>
</evidence>
<evidence type="ECO:0000256" key="4">
    <source>
        <dbReference type="SAM" id="MobiDB-lite"/>
    </source>
</evidence>
<dbReference type="SMART" id="SM00320">
    <property type="entry name" value="WD40"/>
    <property type="match status" value="2"/>
</dbReference>
<proteinExistence type="predicted"/>
<protein>
    <submittedName>
        <fullName evidence="5">WD40-repeat-containing domain protein</fullName>
    </submittedName>
</protein>
<dbReference type="Proteomes" id="UP001302676">
    <property type="component" value="Unassembled WGS sequence"/>
</dbReference>
<dbReference type="PANTHER" id="PTHR43991:SF12">
    <property type="entry name" value="WD REPEAT PROTEIN (AFU_ORTHOLOGUE AFUA_8G05640)"/>
    <property type="match status" value="1"/>
</dbReference>
<evidence type="ECO:0000256" key="3">
    <source>
        <dbReference type="PROSITE-ProRule" id="PRU00221"/>
    </source>
</evidence>
<feature type="region of interest" description="Disordered" evidence="4">
    <location>
        <begin position="717"/>
        <end position="747"/>
    </location>
</feature>
<dbReference type="GeneID" id="87817487"/>